<gene>
    <name evidence="1" type="ORF">CYJ26_03490</name>
</gene>
<accession>A0A2I1KU91</accession>
<dbReference type="GO" id="GO:0032259">
    <property type="term" value="P:methylation"/>
    <property type="evidence" value="ECO:0007669"/>
    <property type="project" value="UniProtKB-KW"/>
</dbReference>
<dbReference type="AlphaFoldDB" id="A0A2I1KU91"/>
<dbReference type="CDD" id="cd02440">
    <property type="entry name" value="AdoMet_MTases"/>
    <property type="match status" value="1"/>
</dbReference>
<reference evidence="1 2" key="1">
    <citation type="submission" date="2017-12" db="EMBL/GenBank/DDBJ databases">
        <title>Phylogenetic diversity of female urinary microbiome.</title>
        <authorList>
            <person name="Thomas-White K."/>
            <person name="Wolfe A.J."/>
        </authorList>
    </citation>
    <scope>NUCLEOTIDE SEQUENCE [LARGE SCALE GENOMIC DNA]</scope>
    <source>
        <strain evidence="1 2">UMB0319</strain>
    </source>
</reference>
<proteinExistence type="predicted"/>
<dbReference type="GO" id="GO:0008168">
    <property type="term" value="F:methyltransferase activity"/>
    <property type="evidence" value="ECO:0007669"/>
    <property type="project" value="UniProtKB-KW"/>
</dbReference>
<dbReference type="InterPro" id="IPR029063">
    <property type="entry name" value="SAM-dependent_MTases_sf"/>
</dbReference>
<comment type="caution">
    <text evidence="1">The sequence shown here is derived from an EMBL/GenBank/DDBJ whole genome shotgun (WGS) entry which is preliminary data.</text>
</comment>
<evidence type="ECO:0000313" key="2">
    <source>
        <dbReference type="Proteomes" id="UP000234778"/>
    </source>
</evidence>
<dbReference type="Pfam" id="PF13489">
    <property type="entry name" value="Methyltransf_23"/>
    <property type="match status" value="1"/>
</dbReference>
<evidence type="ECO:0000313" key="1">
    <source>
        <dbReference type="EMBL" id="PKY99201.1"/>
    </source>
</evidence>
<name>A0A2I1KU91_9ACTO</name>
<dbReference type="Proteomes" id="UP000234778">
    <property type="component" value="Unassembled WGS sequence"/>
</dbReference>
<dbReference type="EMBL" id="PKHA01000002">
    <property type="protein sequence ID" value="PKY99201.1"/>
    <property type="molecule type" value="Genomic_DNA"/>
</dbReference>
<dbReference type="PANTHER" id="PTHR43861">
    <property type="entry name" value="TRANS-ACONITATE 2-METHYLTRANSFERASE-RELATED"/>
    <property type="match status" value="1"/>
</dbReference>
<dbReference type="Gene3D" id="3.40.50.150">
    <property type="entry name" value="Vaccinia Virus protein VP39"/>
    <property type="match status" value="1"/>
</dbReference>
<organism evidence="1 2">
    <name type="scientific">Actinomyces urogenitalis</name>
    <dbReference type="NCBI Taxonomy" id="103621"/>
    <lineage>
        <taxon>Bacteria</taxon>
        <taxon>Bacillati</taxon>
        <taxon>Actinomycetota</taxon>
        <taxon>Actinomycetes</taxon>
        <taxon>Actinomycetales</taxon>
        <taxon>Actinomycetaceae</taxon>
        <taxon>Actinomyces</taxon>
    </lineage>
</organism>
<protein>
    <submittedName>
        <fullName evidence="1">Class I SAM-dependent methyltransferase</fullName>
    </submittedName>
</protein>
<sequence>MKYRTIVDLSEPNSSQAIIARQIDALCPRGARVLDLGCAAGDLGAALTEQGFHVTGIDRDAEALAIAKDRMARTLEADLAERSWVGALRDVAPNESFHAICLGDLIDQLTEPATFLREALEFLATEGVVLISVPNVAHGALRLSLLQGQWRYTEEGLLDSTHTRFFTLNSAAELIRSCGLGISEIKATSREVLDTEVLIDDAGLPGSIVEWVRNQDGTSDYQYVFTCSPQTPPNAPLPAVIREAPASRPYDQHAERHRLEAHQNLVSQRREHLFETTAQQRYDTLTTRDKIIGLQAQVALLKKQLNDREIEAIALHDQLVRAHSRLDRTIEGVTYRAVRKTLRRFKKGE</sequence>
<dbReference type="SUPFAM" id="SSF53335">
    <property type="entry name" value="S-adenosyl-L-methionine-dependent methyltransferases"/>
    <property type="match status" value="1"/>
</dbReference>
<keyword evidence="1" id="KW-0489">Methyltransferase</keyword>
<dbReference type="GeneID" id="81707999"/>
<keyword evidence="1" id="KW-0808">Transferase</keyword>
<dbReference type="RefSeq" id="WP_040319752.1">
    <property type="nucleotide sequence ID" value="NZ_JAHAIH010000002.1"/>
</dbReference>